<name>A0AAE1REM6_9SOLA</name>
<reference evidence="2" key="1">
    <citation type="submission" date="2023-12" db="EMBL/GenBank/DDBJ databases">
        <title>Genome assembly of Anisodus tanguticus.</title>
        <authorList>
            <person name="Wang Y.-J."/>
        </authorList>
    </citation>
    <scope>NUCLEOTIDE SEQUENCE</scope>
    <source>
        <strain evidence="2">KB-2021</strain>
        <tissue evidence="2">Leaf</tissue>
    </source>
</reference>
<gene>
    <name evidence="2" type="ORF">RND71_032032</name>
</gene>
<organism evidence="2 3">
    <name type="scientific">Anisodus tanguticus</name>
    <dbReference type="NCBI Taxonomy" id="243964"/>
    <lineage>
        <taxon>Eukaryota</taxon>
        <taxon>Viridiplantae</taxon>
        <taxon>Streptophyta</taxon>
        <taxon>Embryophyta</taxon>
        <taxon>Tracheophyta</taxon>
        <taxon>Spermatophyta</taxon>
        <taxon>Magnoliopsida</taxon>
        <taxon>eudicotyledons</taxon>
        <taxon>Gunneridae</taxon>
        <taxon>Pentapetalae</taxon>
        <taxon>asterids</taxon>
        <taxon>lamiids</taxon>
        <taxon>Solanales</taxon>
        <taxon>Solanaceae</taxon>
        <taxon>Solanoideae</taxon>
        <taxon>Hyoscyameae</taxon>
        <taxon>Anisodus</taxon>
    </lineage>
</organism>
<proteinExistence type="predicted"/>
<protein>
    <submittedName>
        <fullName evidence="2">Uncharacterized protein</fullName>
    </submittedName>
</protein>
<dbReference type="Proteomes" id="UP001291623">
    <property type="component" value="Unassembled WGS sequence"/>
</dbReference>
<keyword evidence="1" id="KW-1133">Transmembrane helix</keyword>
<feature type="transmembrane region" description="Helical" evidence="1">
    <location>
        <begin position="199"/>
        <end position="218"/>
    </location>
</feature>
<evidence type="ECO:0000256" key="1">
    <source>
        <dbReference type="SAM" id="Phobius"/>
    </source>
</evidence>
<keyword evidence="3" id="KW-1185">Reference proteome</keyword>
<evidence type="ECO:0000313" key="3">
    <source>
        <dbReference type="Proteomes" id="UP001291623"/>
    </source>
</evidence>
<keyword evidence="1" id="KW-0472">Membrane</keyword>
<keyword evidence="1" id="KW-0812">Transmembrane</keyword>
<accession>A0AAE1REM6</accession>
<dbReference type="AlphaFoldDB" id="A0AAE1REM6"/>
<dbReference type="EMBL" id="JAVYJV010000017">
    <property type="protein sequence ID" value="KAK4349277.1"/>
    <property type="molecule type" value="Genomic_DNA"/>
</dbReference>
<comment type="caution">
    <text evidence="2">The sequence shown here is derived from an EMBL/GenBank/DDBJ whole genome shotgun (WGS) entry which is preliminary data.</text>
</comment>
<sequence>MERRMKLYDSFFVDVHLHHIIFNQPPPEKPMGSALQIPSNPSFRDTTSALSPLILGYQGTLGIGIQKCAPLFSSAPPGSPGCWLTKHFPAAPAARLAGERCYPDFSLSGPSHCNSHKLWQLQLTTTGAHPARPDWAQRSVSIQIMLEGLSLLPDLERYYKSSIPNSIAAAIWFTGTTKKSHTYLTIIDGLIILDHEDPVMLLVSIPIIILMINLLLLYHKNLESVSW</sequence>
<evidence type="ECO:0000313" key="2">
    <source>
        <dbReference type="EMBL" id="KAK4349277.1"/>
    </source>
</evidence>